<dbReference type="GO" id="GO:0016746">
    <property type="term" value="F:acyltransferase activity"/>
    <property type="evidence" value="ECO:0007669"/>
    <property type="project" value="UniProtKB-KW"/>
</dbReference>
<dbReference type="Proteomes" id="UP000239494">
    <property type="component" value="Unassembled WGS sequence"/>
</dbReference>
<name>A0A2T0T7D2_9PSEU</name>
<evidence type="ECO:0000313" key="2">
    <source>
        <dbReference type="Proteomes" id="UP000239494"/>
    </source>
</evidence>
<keyword evidence="2" id="KW-1185">Reference proteome</keyword>
<dbReference type="PANTHER" id="PTHR34069:SF2">
    <property type="entry name" value="BETA-KETOACYL-[ACYL-CARRIER-PROTEIN] SYNTHASE III"/>
    <property type="match status" value="1"/>
</dbReference>
<dbReference type="InterPro" id="IPR016039">
    <property type="entry name" value="Thiolase-like"/>
</dbReference>
<dbReference type="SUPFAM" id="SSF53901">
    <property type="entry name" value="Thiolase-like"/>
    <property type="match status" value="1"/>
</dbReference>
<comment type="caution">
    <text evidence="1">The sequence shown here is derived from an EMBL/GenBank/DDBJ whole genome shotgun (WGS) entry which is preliminary data.</text>
</comment>
<dbReference type="GO" id="GO:0044550">
    <property type="term" value="P:secondary metabolite biosynthetic process"/>
    <property type="evidence" value="ECO:0007669"/>
    <property type="project" value="TreeGrafter"/>
</dbReference>
<proteinExistence type="predicted"/>
<accession>A0A2T0T7D2</accession>
<evidence type="ECO:0000313" key="1">
    <source>
        <dbReference type="EMBL" id="PRY41580.1"/>
    </source>
</evidence>
<dbReference type="Gene3D" id="3.40.47.10">
    <property type="match status" value="2"/>
</dbReference>
<dbReference type="RefSeq" id="WP_245886685.1">
    <property type="nucleotide sequence ID" value="NZ_PVTF01000005.1"/>
</dbReference>
<dbReference type="EMBL" id="PVTF01000005">
    <property type="protein sequence ID" value="PRY41580.1"/>
    <property type="molecule type" value="Genomic_DNA"/>
</dbReference>
<dbReference type="PANTHER" id="PTHR34069">
    <property type="entry name" value="3-OXOACYL-[ACYL-CARRIER-PROTEIN] SYNTHASE 3"/>
    <property type="match status" value="1"/>
</dbReference>
<gene>
    <name evidence="1" type="ORF">CLV43_105338</name>
</gene>
<protein>
    <submittedName>
        <fullName evidence="1">3-oxoacyl-[acyl-carrier-protein] synthase-3</fullName>
    </submittedName>
</protein>
<sequence>MTAALAVRAVTDFWPDRATALADLPELAELSEDRRQTCLGLGIDRVRADPRYDAVELAASAAGKLLAETGATPGALLVIGSRAPERLMSSEATRLQALLGLTDALTFSVGGLGCVSLTPALLTARGLLAADPGLEQVLVVHGSKPPTPRRYRHPVTVSGDGGQAVLLSRTGPVRVLDVVQATNGHYWDLYTVDFRDRAPEDWSEECADLRRYSFQLALEGRTRLREMYRELLDRNGMTAADVTCHVSQNLSAGAFRFTEEALGVRLSPVCARNLASYGHLGPNDVLLNLYTAIAEGDLPAGSRAVVFNASPVAAWSLLLVEHGGGEAETHYL</sequence>
<reference evidence="1 2" key="1">
    <citation type="submission" date="2018-03" db="EMBL/GenBank/DDBJ databases">
        <title>Genomic Encyclopedia of Archaeal and Bacterial Type Strains, Phase II (KMG-II): from individual species to whole genera.</title>
        <authorList>
            <person name="Goeker M."/>
        </authorList>
    </citation>
    <scope>NUCLEOTIDE SEQUENCE [LARGE SCALE GENOMIC DNA]</scope>
    <source>
        <strain evidence="1 2">DSM 44720</strain>
    </source>
</reference>
<dbReference type="AlphaFoldDB" id="A0A2T0T7D2"/>
<organism evidence="1 2">
    <name type="scientific">Umezawaea tangerina</name>
    <dbReference type="NCBI Taxonomy" id="84725"/>
    <lineage>
        <taxon>Bacteria</taxon>
        <taxon>Bacillati</taxon>
        <taxon>Actinomycetota</taxon>
        <taxon>Actinomycetes</taxon>
        <taxon>Pseudonocardiales</taxon>
        <taxon>Pseudonocardiaceae</taxon>
        <taxon>Umezawaea</taxon>
    </lineage>
</organism>